<evidence type="ECO:0000313" key="4">
    <source>
        <dbReference type="Proteomes" id="UP000274786"/>
    </source>
</evidence>
<dbReference type="OrthoDB" id="9770043at2"/>
<dbReference type="Pfam" id="PF07995">
    <property type="entry name" value="GSDH"/>
    <property type="match status" value="1"/>
</dbReference>
<dbReference type="PANTHER" id="PTHR19328:SF75">
    <property type="entry name" value="ALDOSE SUGAR DEHYDROGENASE YLII"/>
    <property type="match status" value="1"/>
</dbReference>
<dbReference type="RefSeq" id="WP_121042285.1">
    <property type="nucleotide sequence ID" value="NZ_RCDC01000006.1"/>
</dbReference>
<accession>A0A498C7L6</accession>
<sequence length="384" mass="41247">MTRKLLLTLAISLTPALFTTACVAADTASPTAPVLKKAQWPFAATEFARFDEPWAMSFLPDGSLLVTEKKGALKHFNVQTRKTATITGVPEVAYGGQGGFGDVLPHPDFATNQLIYLSYAEEGDGDTRGAAVARARLALAADGSGRLEDLKVIWRQTPKVSGKGHYGHRLAFGPDGKLWITSSERQKFDPAQDMSGNLGKLIRLNDDGSVPADNPFASQGGVAAQVWSLGHRNALGIAFDARGKLWVHEMGPAGGDELNLIERGANYGYPVVSNGSHYDGRDIPDHDTRPEFAAPKVTWTPVISPAGFIIYNGTQFPAWKGSGFIGGLSSKALVRVAFDGDTAREAERFDMGERIREIEQGPDGAIWLLEDGSNGKLLKLTPKA</sequence>
<dbReference type="PROSITE" id="PS51257">
    <property type="entry name" value="PROKAR_LIPOPROTEIN"/>
    <property type="match status" value="1"/>
</dbReference>
<evidence type="ECO:0000259" key="2">
    <source>
        <dbReference type="Pfam" id="PF07995"/>
    </source>
</evidence>
<proteinExistence type="predicted"/>
<evidence type="ECO:0000256" key="1">
    <source>
        <dbReference type="SAM" id="SignalP"/>
    </source>
</evidence>
<reference evidence="3 4" key="1">
    <citation type="submission" date="2018-10" db="EMBL/GenBank/DDBJ databases">
        <title>Comparative analysis of microorganisms from saline springs in Andes Mountain Range, Colombia.</title>
        <authorList>
            <person name="Rubin E."/>
        </authorList>
    </citation>
    <scope>NUCLEOTIDE SEQUENCE [LARGE SCALE GENOMIC DNA]</scope>
    <source>
        <strain evidence="3 4">USBA GBX 843</strain>
    </source>
</reference>
<dbReference type="SUPFAM" id="SSF50952">
    <property type="entry name" value="Soluble quinoprotein glucose dehydrogenase"/>
    <property type="match status" value="1"/>
</dbReference>
<evidence type="ECO:0000313" key="3">
    <source>
        <dbReference type="EMBL" id="RLK51752.1"/>
    </source>
</evidence>
<gene>
    <name evidence="3" type="ORF">BCL79_2895</name>
</gene>
<dbReference type="InterPro" id="IPR011042">
    <property type="entry name" value="6-blade_b-propeller_TolB-like"/>
</dbReference>
<dbReference type="EMBL" id="RCDC01000006">
    <property type="protein sequence ID" value="RLK51752.1"/>
    <property type="molecule type" value="Genomic_DNA"/>
</dbReference>
<protein>
    <submittedName>
        <fullName evidence="3">Glucose/arabinose dehydrogenase</fullName>
    </submittedName>
</protein>
<dbReference type="InterPro" id="IPR011041">
    <property type="entry name" value="Quinoprot_gluc/sorb_DH_b-prop"/>
</dbReference>
<dbReference type="Gene3D" id="2.120.10.30">
    <property type="entry name" value="TolB, C-terminal domain"/>
    <property type="match status" value="1"/>
</dbReference>
<keyword evidence="1" id="KW-0732">Signal</keyword>
<name>A0A498C7L6_9GAMM</name>
<feature type="signal peptide" evidence="1">
    <location>
        <begin position="1"/>
        <end position="24"/>
    </location>
</feature>
<feature type="domain" description="Glucose/Sorbosone dehydrogenase" evidence="2">
    <location>
        <begin position="50"/>
        <end position="379"/>
    </location>
</feature>
<comment type="caution">
    <text evidence="3">The sequence shown here is derived from an EMBL/GenBank/DDBJ whole genome shotgun (WGS) entry which is preliminary data.</text>
</comment>
<organism evidence="3 4">
    <name type="scientific">Stenotrophomonas rhizophila</name>
    <dbReference type="NCBI Taxonomy" id="216778"/>
    <lineage>
        <taxon>Bacteria</taxon>
        <taxon>Pseudomonadati</taxon>
        <taxon>Pseudomonadota</taxon>
        <taxon>Gammaproteobacteria</taxon>
        <taxon>Lysobacterales</taxon>
        <taxon>Lysobacteraceae</taxon>
        <taxon>Stenotrophomonas</taxon>
    </lineage>
</organism>
<dbReference type="Proteomes" id="UP000274786">
    <property type="component" value="Unassembled WGS sequence"/>
</dbReference>
<dbReference type="AlphaFoldDB" id="A0A498C7L6"/>
<dbReference type="PANTHER" id="PTHR19328">
    <property type="entry name" value="HEDGEHOG-INTERACTING PROTEIN"/>
    <property type="match status" value="1"/>
</dbReference>
<dbReference type="InterPro" id="IPR012938">
    <property type="entry name" value="Glc/Sorbosone_DH"/>
</dbReference>
<feature type="chain" id="PRO_5019847124" evidence="1">
    <location>
        <begin position="25"/>
        <end position="384"/>
    </location>
</feature>